<dbReference type="SMART" id="SM00382">
    <property type="entry name" value="AAA"/>
    <property type="match status" value="1"/>
</dbReference>
<dbReference type="RefSeq" id="WP_166508737.1">
    <property type="nucleotide sequence ID" value="NZ_CP043026.1"/>
</dbReference>
<evidence type="ECO:0000256" key="1">
    <source>
        <dbReference type="ARBA" id="ARBA00005417"/>
    </source>
</evidence>
<keyword evidence="2" id="KW-0813">Transport</keyword>
<gene>
    <name evidence="6" type="ORF">SCHIN_v1c11860</name>
</gene>
<reference evidence="6 7" key="1">
    <citation type="submission" date="2019-08" db="EMBL/GenBank/DDBJ databases">
        <title>Complete genome sequence of Spiroplasma chinense CCH (DSM 19755).</title>
        <authorList>
            <person name="Shen H.-Y."/>
            <person name="Lin Y.-C."/>
            <person name="Chou L."/>
            <person name="Kuo C.-H."/>
        </authorList>
    </citation>
    <scope>NUCLEOTIDE SEQUENCE [LARGE SCALE GENOMIC DNA]</scope>
    <source>
        <strain evidence="6 7">CCH</strain>
    </source>
</reference>
<dbReference type="PANTHER" id="PTHR42711:SF5">
    <property type="entry name" value="ABC TRANSPORTER ATP-BINDING PROTEIN NATA"/>
    <property type="match status" value="1"/>
</dbReference>
<dbReference type="InterPro" id="IPR003593">
    <property type="entry name" value="AAA+_ATPase"/>
</dbReference>
<comment type="similarity">
    <text evidence="1">Belongs to the ABC transporter superfamily.</text>
</comment>
<dbReference type="PANTHER" id="PTHR42711">
    <property type="entry name" value="ABC TRANSPORTER ATP-BINDING PROTEIN"/>
    <property type="match status" value="1"/>
</dbReference>
<dbReference type="GO" id="GO:0022857">
    <property type="term" value="F:transmembrane transporter activity"/>
    <property type="evidence" value="ECO:0007669"/>
    <property type="project" value="UniProtKB-ARBA"/>
</dbReference>
<dbReference type="KEGG" id="schi:SCHIN_v1c11860"/>
<feature type="domain" description="ABC transporter" evidence="5">
    <location>
        <begin position="2"/>
        <end position="231"/>
    </location>
</feature>
<dbReference type="EMBL" id="CP043026">
    <property type="protein sequence ID" value="QEH62379.1"/>
    <property type="molecule type" value="Genomic_DNA"/>
</dbReference>
<keyword evidence="3" id="KW-0547">Nucleotide-binding</keyword>
<evidence type="ECO:0000313" key="6">
    <source>
        <dbReference type="EMBL" id="QEH62379.1"/>
    </source>
</evidence>
<evidence type="ECO:0000256" key="4">
    <source>
        <dbReference type="ARBA" id="ARBA00022840"/>
    </source>
</evidence>
<name>A0A5B9Y6Q3_9MOLU</name>
<evidence type="ECO:0000259" key="5">
    <source>
        <dbReference type="PROSITE" id="PS50893"/>
    </source>
</evidence>
<organism evidence="6 7">
    <name type="scientific">Spiroplasma chinense</name>
    <dbReference type="NCBI Taxonomy" id="216932"/>
    <lineage>
        <taxon>Bacteria</taxon>
        <taxon>Bacillati</taxon>
        <taxon>Mycoplasmatota</taxon>
        <taxon>Mollicutes</taxon>
        <taxon>Entomoplasmatales</taxon>
        <taxon>Spiroplasmataceae</taxon>
        <taxon>Spiroplasma</taxon>
    </lineage>
</organism>
<keyword evidence="4 6" id="KW-0067">ATP-binding</keyword>
<dbReference type="InterPro" id="IPR017871">
    <property type="entry name" value="ABC_transporter-like_CS"/>
</dbReference>
<dbReference type="PROSITE" id="PS00211">
    <property type="entry name" value="ABC_TRANSPORTER_1"/>
    <property type="match status" value="1"/>
</dbReference>
<dbReference type="InterPro" id="IPR027417">
    <property type="entry name" value="P-loop_NTPase"/>
</dbReference>
<dbReference type="SUPFAM" id="SSF52540">
    <property type="entry name" value="P-loop containing nucleoside triphosphate hydrolases"/>
    <property type="match status" value="1"/>
</dbReference>
<evidence type="ECO:0000256" key="2">
    <source>
        <dbReference type="ARBA" id="ARBA00022448"/>
    </source>
</evidence>
<dbReference type="GO" id="GO:0016887">
    <property type="term" value="F:ATP hydrolysis activity"/>
    <property type="evidence" value="ECO:0007669"/>
    <property type="project" value="InterPro"/>
</dbReference>
<evidence type="ECO:0000313" key="7">
    <source>
        <dbReference type="Proteomes" id="UP000323144"/>
    </source>
</evidence>
<accession>A0A5B9Y6Q3</accession>
<protein>
    <submittedName>
        <fullName evidence="6">ABC transporter ATP-binding protein</fullName>
    </submittedName>
</protein>
<dbReference type="GO" id="GO:0005524">
    <property type="term" value="F:ATP binding"/>
    <property type="evidence" value="ECO:0007669"/>
    <property type="project" value="UniProtKB-KW"/>
</dbReference>
<proteinExistence type="inferred from homology"/>
<dbReference type="InterPro" id="IPR015856">
    <property type="entry name" value="ABC_transpr_CbiO/EcfA_su"/>
</dbReference>
<dbReference type="Pfam" id="PF00005">
    <property type="entry name" value="ABC_tran"/>
    <property type="match status" value="1"/>
</dbReference>
<dbReference type="GO" id="GO:0016020">
    <property type="term" value="C:membrane"/>
    <property type="evidence" value="ECO:0007669"/>
    <property type="project" value="InterPro"/>
</dbReference>
<dbReference type="Proteomes" id="UP000323144">
    <property type="component" value="Chromosome"/>
</dbReference>
<keyword evidence="7" id="KW-1185">Reference proteome</keyword>
<sequence>MIEILDISKTYKRKYEALNNVSFDFKKEDIIAFVGDNGAGKTTTIKAIFNELNLNNGSILIDGENIFSNNNLSRIAFFSDIENTNLNIRVDKYLQHFGLIKNQKLKDINERIDKNLELLDISELKTKRIKELSGGQKKRVILAGVLMQSPEYIFFDEPTANMDVESKIEFLEIISDINKNGVGILITSHNIDELQKVANKLILLEQGKVIYNKKIDKEKENILEIYSSLKTTKRKKVDIDSLMNENIKESRE</sequence>
<dbReference type="CDD" id="cd03225">
    <property type="entry name" value="ABC_cobalt_CbiO_domain1"/>
    <property type="match status" value="1"/>
</dbReference>
<dbReference type="AlphaFoldDB" id="A0A5B9Y6Q3"/>
<dbReference type="Gene3D" id="3.40.50.300">
    <property type="entry name" value="P-loop containing nucleotide triphosphate hydrolases"/>
    <property type="match status" value="1"/>
</dbReference>
<evidence type="ECO:0000256" key="3">
    <source>
        <dbReference type="ARBA" id="ARBA00022741"/>
    </source>
</evidence>
<dbReference type="InterPro" id="IPR003439">
    <property type="entry name" value="ABC_transporter-like_ATP-bd"/>
</dbReference>
<dbReference type="InterPro" id="IPR050763">
    <property type="entry name" value="ABC_transporter_ATP-binding"/>
</dbReference>
<dbReference type="PROSITE" id="PS50893">
    <property type="entry name" value="ABC_TRANSPORTER_2"/>
    <property type="match status" value="1"/>
</dbReference>